<dbReference type="PRINTS" id="PR01021">
    <property type="entry name" value="OMPADOMAIN"/>
</dbReference>
<dbReference type="Gene3D" id="3.30.1330.60">
    <property type="entry name" value="OmpA-like domain"/>
    <property type="match status" value="1"/>
</dbReference>
<evidence type="ECO:0000256" key="3">
    <source>
        <dbReference type="ARBA" id="ARBA00023136"/>
    </source>
</evidence>
<sequence>MTMKNRSIIVAMGLVAGLAGCASSSQSTEDSEIRFPDLDSTYLKVGDFIEPDNVLRISEEQHKDQVRRLLGHPHFSEGIFGVREWDYAFNFYTGNGNEYITCQYKLLFDREMRVTSTYWRDVQCPALLVPIQVDELDAEPRQEKLTLSGDVLFDFDSAQLTLEGRRAIDRIVAAFDEANLPASVRVTGYSDRFGDAQYNLRLSQSRAESVGNYLASQGVARASLQIEGRGQAAPIVNCPGSFAAPSIKECLKPNRRVELTLQYKS</sequence>
<dbReference type="Pfam" id="PF04355">
    <property type="entry name" value="BamE"/>
    <property type="match status" value="1"/>
</dbReference>
<dbReference type="Gene3D" id="3.30.1450.10">
    <property type="match status" value="1"/>
</dbReference>
<dbReference type="InterPro" id="IPR050330">
    <property type="entry name" value="Bact_OuterMem_StrucFunc"/>
</dbReference>
<dbReference type="EMBL" id="NSKA01000012">
    <property type="protein sequence ID" value="PAU70337.1"/>
    <property type="molecule type" value="Genomic_DNA"/>
</dbReference>
<evidence type="ECO:0000313" key="7">
    <source>
        <dbReference type="EMBL" id="PAU70337.1"/>
    </source>
</evidence>
<proteinExistence type="predicted"/>
<evidence type="ECO:0000256" key="1">
    <source>
        <dbReference type="ARBA" id="ARBA00004442"/>
    </source>
</evidence>
<comment type="subcellular location">
    <subcellularLocation>
        <location evidence="1">Cell outer membrane</location>
    </subcellularLocation>
</comment>
<dbReference type="InterPro" id="IPR006664">
    <property type="entry name" value="OMP_bac"/>
</dbReference>
<protein>
    <recommendedName>
        <fullName evidence="6">OmpA-like domain-containing protein</fullName>
    </recommendedName>
</protein>
<dbReference type="PROSITE" id="PS51257">
    <property type="entry name" value="PROKAR_LIPOPROTEIN"/>
    <property type="match status" value="1"/>
</dbReference>
<keyword evidence="3 5" id="KW-0472">Membrane</keyword>
<name>A0ABX4HD09_9GAMM</name>
<dbReference type="CDD" id="cd07185">
    <property type="entry name" value="OmpA_C-like"/>
    <property type="match status" value="1"/>
</dbReference>
<dbReference type="PROSITE" id="PS51123">
    <property type="entry name" value="OMPA_2"/>
    <property type="match status" value="1"/>
</dbReference>
<accession>A0ABX4HD09</accession>
<keyword evidence="4" id="KW-0998">Cell outer membrane</keyword>
<dbReference type="InterPro" id="IPR037873">
    <property type="entry name" value="BamE-like"/>
</dbReference>
<dbReference type="PANTHER" id="PTHR30329:SF21">
    <property type="entry name" value="LIPOPROTEIN YIAD-RELATED"/>
    <property type="match status" value="1"/>
</dbReference>
<dbReference type="InterPro" id="IPR006665">
    <property type="entry name" value="OmpA-like"/>
</dbReference>
<dbReference type="Pfam" id="PF00691">
    <property type="entry name" value="OmpA"/>
    <property type="match status" value="1"/>
</dbReference>
<evidence type="ECO:0000256" key="5">
    <source>
        <dbReference type="PROSITE-ProRule" id="PRU00473"/>
    </source>
</evidence>
<organism evidence="7 8">
    <name type="scientific">Vreelandella alkaliphila</name>
    <dbReference type="NCBI Taxonomy" id="272774"/>
    <lineage>
        <taxon>Bacteria</taxon>
        <taxon>Pseudomonadati</taxon>
        <taxon>Pseudomonadota</taxon>
        <taxon>Gammaproteobacteria</taxon>
        <taxon>Oceanospirillales</taxon>
        <taxon>Halomonadaceae</taxon>
        <taxon>Vreelandella</taxon>
    </lineage>
</organism>
<evidence type="ECO:0000256" key="4">
    <source>
        <dbReference type="ARBA" id="ARBA00023237"/>
    </source>
</evidence>
<dbReference type="Proteomes" id="UP000218675">
    <property type="component" value="Unassembled WGS sequence"/>
</dbReference>
<dbReference type="InterPro" id="IPR036737">
    <property type="entry name" value="OmpA-like_sf"/>
</dbReference>
<keyword evidence="2" id="KW-0732">Signal</keyword>
<keyword evidence="8" id="KW-1185">Reference proteome</keyword>
<reference evidence="7 8" key="1">
    <citation type="submission" date="2017-08" db="EMBL/GenBank/DDBJ databases">
        <title>Halomonas binhaiensis sp. nov., isolated from saline alkaline soil.</title>
        <authorList>
            <person name="Wang D."/>
            <person name="Zhang G."/>
        </authorList>
    </citation>
    <scope>NUCLEOTIDE SEQUENCE [LARGE SCALE GENOMIC DNA]</scope>
    <source>
        <strain evidence="7 8">WN018</strain>
    </source>
</reference>
<evidence type="ECO:0000313" key="8">
    <source>
        <dbReference type="Proteomes" id="UP000218675"/>
    </source>
</evidence>
<dbReference type="PANTHER" id="PTHR30329">
    <property type="entry name" value="STATOR ELEMENT OF FLAGELLAR MOTOR COMPLEX"/>
    <property type="match status" value="1"/>
</dbReference>
<comment type="caution">
    <text evidence="7">The sequence shown here is derived from an EMBL/GenBank/DDBJ whole genome shotgun (WGS) entry which is preliminary data.</text>
</comment>
<evidence type="ECO:0000256" key="2">
    <source>
        <dbReference type="ARBA" id="ARBA00022729"/>
    </source>
</evidence>
<evidence type="ECO:0000259" key="6">
    <source>
        <dbReference type="PROSITE" id="PS51123"/>
    </source>
</evidence>
<gene>
    <name evidence="7" type="ORF">CK497_18350</name>
</gene>
<dbReference type="SUPFAM" id="SSF103088">
    <property type="entry name" value="OmpA-like"/>
    <property type="match status" value="1"/>
</dbReference>
<feature type="domain" description="OmpA-like" evidence="6">
    <location>
        <begin position="140"/>
        <end position="265"/>
    </location>
</feature>
<dbReference type="InterPro" id="IPR007450">
    <property type="entry name" value="BamE_dom"/>
</dbReference>